<reference evidence="4" key="2">
    <citation type="journal article" date="2017" name="Nat. Plants">
        <title>The Aegilops tauschii genome reveals multiple impacts of transposons.</title>
        <authorList>
            <person name="Zhao G."/>
            <person name="Zou C."/>
            <person name="Li K."/>
            <person name="Wang K."/>
            <person name="Li T."/>
            <person name="Gao L."/>
            <person name="Zhang X."/>
            <person name="Wang H."/>
            <person name="Yang Z."/>
            <person name="Liu X."/>
            <person name="Jiang W."/>
            <person name="Mao L."/>
            <person name="Kong X."/>
            <person name="Jiao Y."/>
            <person name="Jia J."/>
        </authorList>
    </citation>
    <scope>NUCLEOTIDE SEQUENCE [LARGE SCALE GENOMIC DNA]</scope>
    <source>
        <strain evidence="4">cv. AL8/78</strain>
    </source>
</reference>
<reference evidence="3" key="5">
    <citation type="journal article" date="2021" name="G3 (Bethesda)">
        <title>Aegilops tauschii genome assembly Aet v5.0 features greater sequence contiguity and improved annotation.</title>
        <authorList>
            <person name="Wang L."/>
            <person name="Zhu T."/>
            <person name="Rodriguez J.C."/>
            <person name="Deal K.R."/>
            <person name="Dubcovsky J."/>
            <person name="McGuire P.E."/>
            <person name="Lux T."/>
            <person name="Spannagl M."/>
            <person name="Mayer K.F.X."/>
            <person name="Baldrich P."/>
            <person name="Meyers B.C."/>
            <person name="Huo N."/>
            <person name="Gu Y.Q."/>
            <person name="Zhou H."/>
            <person name="Devos K.M."/>
            <person name="Bennetzen J.L."/>
            <person name="Unver T."/>
            <person name="Budak H."/>
            <person name="Gulick P.J."/>
            <person name="Galiba G."/>
            <person name="Kalapos B."/>
            <person name="Nelson D.R."/>
            <person name="Li P."/>
            <person name="You F.M."/>
            <person name="Luo M.C."/>
            <person name="Dvorak J."/>
        </authorList>
    </citation>
    <scope>NUCLEOTIDE SEQUENCE [LARGE SCALE GENOMIC DNA]</scope>
    <source>
        <strain evidence="3">cv. AL8/78</strain>
    </source>
</reference>
<feature type="region of interest" description="Disordered" evidence="2">
    <location>
        <begin position="178"/>
        <end position="289"/>
    </location>
</feature>
<keyword evidence="1" id="KW-0560">Oxidoreductase</keyword>
<dbReference type="GO" id="GO:0006081">
    <property type="term" value="P:aldehyde metabolic process"/>
    <property type="evidence" value="ECO:0007669"/>
    <property type="project" value="InterPro"/>
</dbReference>
<dbReference type="EnsemblPlants" id="AET2Gv20871400.5">
    <property type="protein sequence ID" value="AET2Gv20871400.5"/>
    <property type="gene ID" value="AET2Gv20871400"/>
</dbReference>
<organism evidence="3 4">
    <name type="scientific">Aegilops tauschii subsp. strangulata</name>
    <name type="common">Goatgrass</name>
    <dbReference type="NCBI Taxonomy" id="200361"/>
    <lineage>
        <taxon>Eukaryota</taxon>
        <taxon>Viridiplantae</taxon>
        <taxon>Streptophyta</taxon>
        <taxon>Embryophyta</taxon>
        <taxon>Tracheophyta</taxon>
        <taxon>Spermatophyta</taxon>
        <taxon>Magnoliopsida</taxon>
        <taxon>Liliopsida</taxon>
        <taxon>Poales</taxon>
        <taxon>Poaceae</taxon>
        <taxon>BOP clade</taxon>
        <taxon>Pooideae</taxon>
        <taxon>Triticodae</taxon>
        <taxon>Triticeae</taxon>
        <taxon>Triticinae</taxon>
        <taxon>Aegilops</taxon>
    </lineage>
</organism>
<dbReference type="Proteomes" id="UP000015105">
    <property type="component" value="Chromosome 2D"/>
</dbReference>
<feature type="compositionally biased region" description="Basic and acidic residues" evidence="2">
    <location>
        <begin position="278"/>
        <end position="289"/>
    </location>
</feature>
<evidence type="ECO:0000256" key="1">
    <source>
        <dbReference type="ARBA" id="ARBA00023002"/>
    </source>
</evidence>
<dbReference type="GO" id="GO:0004029">
    <property type="term" value="F:aldehyde dehydrogenase (NAD+) activity"/>
    <property type="evidence" value="ECO:0007669"/>
    <property type="project" value="TreeGrafter"/>
</dbReference>
<accession>A0A453CK11</accession>
<reference evidence="4" key="1">
    <citation type="journal article" date="2014" name="Science">
        <title>Ancient hybridizations among the ancestral genomes of bread wheat.</title>
        <authorList>
            <consortium name="International Wheat Genome Sequencing Consortium,"/>
            <person name="Marcussen T."/>
            <person name="Sandve S.R."/>
            <person name="Heier L."/>
            <person name="Spannagl M."/>
            <person name="Pfeifer M."/>
            <person name="Jakobsen K.S."/>
            <person name="Wulff B.B."/>
            <person name="Steuernagel B."/>
            <person name="Mayer K.F."/>
            <person name="Olsen O.A."/>
        </authorList>
    </citation>
    <scope>NUCLEOTIDE SEQUENCE [LARGE SCALE GENOMIC DNA]</scope>
    <source>
        <strain evidence="4">cv. AL8/78</strain>
    </source>
</reference>
<feature type="compositionally biased region" description="Basic and acidic residues" evidence="2">
    <location>
        <begin position="206"/>
        <end position="221"/>
    </location>
</feature>
<dbReference type="InterPro" id="IPR012394">
    <property type="entry name" value="Aldehyde_DH_NAD(P)"/>
</dbReference>
<dbReference type="InterPro" id="IPR016161">
    <property type="entry name" value="Ald_DH/histidinol_DH"/>
</dbReference>
<keyword evidence="4" id="KW-1185">Reference proteome</keyword>
<reference evidence="3" key="4">
    <citation type="submission" date="2019-03" db="UniProtKB">
        <authorList>
            <consortium name="EnsemblPlants"/>
        </authorList>
    </citation>
    <scope>IDENTIFICATION</scope>
</reference>
<evidence type="ECO:0008006" key="5">
    <source>
        <dbReference type="Google" id="ProtNLM"/>
    </source>
</evidence>
<dbReference type="GO" id="GO:0005737">
    <property type="term" value="C:cytoplasm"/>
    <property type="evidence" value="ECO:0007669"/>
    <property type="project" value="TreeGrafter"/>
</dbReference>
<dbReference type="SUPFAM" id="SSF53720">
    <property type="entry name" value="ALDH-like"/>
    <property type="match status" value="1"/>
</dbReference>
<evidence type="ECO:0000313" key="4">
    <source>
        <dbReference type="Proteomes" id="UP000015105"/>
    </source>
</evidence>
<proteinExistence type="predicted"/>
<dbReference type="PANTHER" id="PTHR43570">
    <property type="entry name" value="ALDEHYDE DEHYDROGENASE"/>
    <property type="match status" value="1"/>
</dbReference>
<sequence length="349" mass="36450">MGAPVAINGPIGERAITCSHSQWSTGAAEQSERVRAESMGSMVASVEEIGAAAAPQAVERRLGELRATFESGRTRPLSWRQSQLRGLLRLLADKEEEAFRALHDDLGKHRAEAYRDEVGVLTKSANAALREIGKWAAPEKGLGAAGGVPGERAGGAGAARGRPHLLLLELPLGSVSGAADRGHSGGERGGAEAVGAGAGHGQVPGGEHRRVPGRHGGEGHPGRPRGGGAAHGAQMGQGPLHRVPARGARGDGGGGEAPDARGAGAGREVPLHLRRRCRQEEPPDLGEPRDLRQVVVLRRPGLHRHRLRARRGAVCAHPDQVAQVDAEEVHRRLGPDGADRQRAAFPASE</sequence>
<feature type="compositionally biased region" description="Basic and acidic residues" evidence="2">
    <location>
        <begin position="180"/>
        <end position="190"/>
    </location>
</feature>
<dbReference type="AlphaFoldDB" id="A0A453CK11"/>
<dbReference type="Gramene" id="AET2Gv20871400.5">
    <property type="protein sequence ID" value="AET2Gv20871400.5"/>
    <property type="gene ID" value="AET2Gv20871400"/>
</dbReference>
<evidence type="ECO:0000313" key="3">
    <source>
        <dbReference type="EnsemblPlants" id="AET2Gv20871400.5"/>
    </source>
</evidence>
<dbReference type="InterPro" id="IPR016162">
    <property type="entry name" value="Ald_DH_N"/>
</dbReference>
<evidence type="ECO:0000256" key="2">
    <source>
        <dbReference type="SAM" id="MobiDB-lite"/>
    </source>
</evidence>
<protein>
    <recommendedName>
        <fullName evidence="5">Aldehyde dehydrogenase domain-containing protein</fullName>
    </recommendedName>
</protein>
<dbReference type="Gene3D" id="3.40.605.10">
    <property type="entry name" value="Aldehyde Dehydrogenase, Chain A, domain 1"/>
    <property type="match status" value="1"/>
</dbReference>
<dbReference type="PANTHER" id="PTHR43570:SF17">
    <property type="entry name" value="ALDEHYDE DEHYDROGENASE FAMILY 3 MEMBER F1"/>
    <property type="match status" value="1"/>
</dbReference>
<name>A0A453CK11_AEGTS</name>
<reference evidence="3" key="3">
    <citation type="journal article" date="2017" name="Nature">
        <title>Genome sequence of the progenitor of the wheat D genome Aegilops tauschii.</title>
        <authorList>
            <person name="Luo M.C."/>
            <person name="Gu Y.Q."/>
            <person name="Puiu D."/>
            <person name="Wang H."/>
            <person name="Twardziok S.O."/>
            <person name="Deal K.R."/>
            <person name="Huo N."/>
            <person name="Zhu T."/>
            <person name="Wang L."/>
            <person name="Wang Y."/>
            <person name="McGuire P.E."/>
            <person name="Liu S."/>
            <person name="Long H."/>
            <person name="Ramasamy R.K."/>
            <person name="Rodriguez J.C."/>
            <person name="Van S.L."/>
            <person name="Yuan L."/>
            <person name="Wang Z."/>
            <person name="Xia Z."/>
            <person name="Xiao L."/>
            <person name="Anderson O.D."/>
            <person name="Ouyang S."/>
            <person name="Liang Y."/>
            <person name="Zimin A.V."/>
            <person name="Pertea G."/>
            <person name="Qi P."/>
            <person name="Bennetzen J.L."/>
            <person name="Dai X."/>
            <person name="Dawson M.W."/>
            <person name="Muller H.G."/>
            <person name="Kugler K."/>
            <person name="Rivarola-Duarte L."/>
            <person name="Spannagl M."/>
            <person name="Mayer K.F.X."/>
            <person name="Lu F.H."/>
            <person name="Bevan M.W."/>
            <person name="Leroy P."/>
            <person name="Li P."/>
            <person name="You F.M."/>
            <person name="Sun Q."/>
            <person name="Liu Z."/>
            <person name="Lyons E."/>
            <person name="Wicker T."/>
            <person name="Salzberg S.L."/>
            <person name="Devos K.M."/>
            <person name="Dvorak J."/>
        </authorList>
    </citation>
    <scope>NUCLEOTIDE SEQUENCE [LARGE SCALE GENOMIC DNA]</scope>
    <source>
        <strain evidence="3">cv. AL8/78</strain>
    </source>
</reference>